<keyword evidence="2" id="KW-1003">Cell membrane</keyword>
<accession>A0A2S7TAN0</accession>
<dbReference type="EMBL" id="MQVX01000001">
    <property type="protein sequence ID" value="PQJ16588.1"/>
    <property type="molecule type" value="Genomic_DNA"/>
</dbReference>
<dbReference type="PANTHER" id="PTHR30619">
    <property type="entry name" value="DNA INTERNALIZATION/COMPETENCE PROTEIN COMEC/REC2"/>
    <property type="match status" value="1"/>
</dbReference>
<keyword evidence="4 6" id="KW-1133">Transmembrane helix</keyword>
<feature type="transmembrane region" description="Helical" evidence="6">
    <location>
        <begin position="329"/>
        <end position="348"/>
    </location>
</feature>
<protein>
    <recommendedName>
        <fullName evidence="11">ComEC/Rec2-related protein domain-containing protein</fullName>
    </recommendedName>
</protein>
<comment type="caution">
    <text evidence="9">The sequence shown here is derived from an EMBL/GenBank/DDBJ whole genome shotgun (WGS) entry which is preliminary data.</text>
</comment>
<evidence type="ECO:0000313" key="10">
    <source>
        <dbReference type="Proteomes" id="UP000239366"/>
    </source>
</evidence>
<evidence type="ECO:0008006" key="11">
    <source>
        <dbReference type="Google" id="ProtNLM"/>
    </source>
</evidence>
<feature type="transmembrane region" description="Helical" evidence="6">
    <location>
        <begin position="446"/>
        <end position="466"/>
    </location>
</feature>
<keyword evidence="3 6" id="KW-0812">Transmembrane</keyword>
<comment type="subcellular location">
    <subcellularLocation>
        <location evidence="1">Cell membrane</location>
        <topology evidence="1">Multi-pass membrane protein</topology>
    </subcellularLocation>
</comment>
<keyword evidence="5 6" id="KW-0472">Membrane</keyword>
<reference evidence="10" key="1">
    <citation type="submission" date="2016-11" db="EMBL/GenBank/DDBJ databases">
        <title>Trade-off between light-utilization and light-protection in marine flavobacteria.</title>
        <authorList>
            <person name="Kumagai Y."/>
            <person name="Yoshizawa S."/>
            <person name="Kogure K."/>
        </authorList>
    </citation>
    <scope>NUCLEOTIDE SEQUENCE [LARGE SCALE GENOMIC DNA]</scope>
    <source>
        <strain evidence="10">SG-18</strain>
    </source>
</reference>
<feature type="transmembrane region" description="Helical" evidence="6">
    <location>
        <begin position="267"/>
        <end position="294"/>
    </location>
</feature>
<evidence type="ECO:0000256" key="1">
    <source>
        <dbReference type="ARBA" id="ARBA00004651"/>
    </source>
</evidence>
<dbReference type="NCBIfam" id="TIGR00360">
    <property type="entry name" value="ComEC_N-term"/>
    <property type="match status" value="1"/>
</dbReference>
<feature type="transmembrane region" description="Helical" evidence="6">
    <location>
        <begin position="12"/>
        <end position="43"/>
    </location>
</feature>
<evidence type="ECO:0000259" key="7">
    <source>
        <dbReference type="Pfam" id="PF03772"/>
    </source>
</evidence>
<organism evidence="9 10">
    <name type="scientific">Aureicoccus marinus</name>
    <dbReference type="NCBI Taxonomy" id="754435"/>
    <lineage>
        <taxon>Bacteria</taxon>
        <taxon>Pseudomonadati</taxon>
        <taxon>Bacteroidota</taxon>
        <taxon>Flavobacteriia</taxon>
        <taxon>Flavobacteriales</taxon>
        <taxon>Flavobacteriaceae</taxon>
        <taxon>Aureicoccus</taxon>
    </lineage>
</organism>
<evidence type="ECO:0000256" key="2">
    <source>
        <dbReference type="ARBA" id="ARBA00022475"/>
    </source>
</evidence>
<dbReference type="Pfam" id="PF13567">
    <property type="entry name" value="DUF4131"/>
    <property type="match status" value="1"/>
</dbReference>
<dbReference type="RefSeq" id="WP_105002258.1">
    <property type="nucleotide sequence ID" value="NZ_MQVX01000001.1"/>
</dbReference>
<feature type="domain" description="ComEC/Rec2-related protein" evidence="7">
    <location>
        <begin position="208"/>
        <end position="468"/>
    </location>
</feature>
<dbReference type="Pfam" id="PF03772">
    <property type="entry name" value="Competence"/>
    <property type="match status" value="1"/>
</dbReference>
<dbReference type="OrthoDB" id="9761531at2"/>
<evidence type="ECO:0000256" key="4">
    <source>
        <dbReference type="ARBA" id="ARBA00022989"/>
    </source>
</evidence>
<name>A0A2S7TAN0_9FLAO</name>
<feature type="transmembrane region" description="Helical" evidence="6">
    <location>
        <begin position="228"/>
        <end position="247"/>
    </location>
</feature>
<dbReference type="InterPro" id="IPR052159">
    <property type="entry name" value="Competence_DNA_uptake"/>
</dbReference>
<evidence type="ECO:0000256" key="3">
    <source>
        <dbReference type="ARBA" id="ARBA00022692"/>
    </source>
</evidence>
<feature type="transmembrane region" description="Helical" evidence="6">
    <location>
        <begin position="473"/>
        <end position="494"/>
    </location>
</feature>
<keyword evidence="10" id="KW-1185">Reference proteome</keyword>
<dbReference type="PANTHER" id="PTHR30619:SF1">
    <property type="entry name" value="RECOMBINATION PROTEIN 2"/>
    <property type="match status" value="1"/>
</dbReference>
<dbReference type="InterPro" id="IPR004477">
    <property type="entry name" value="ComEC_N"/>
</dbReference>
<dbReference type="Proteomes" id="UP000239366">
    <property type="component" value="Unassembled WGS sequence"/>
</dbReference>
<evidence type="ECO:0000256" key="5">
    <source>
        <dbReference type="ARBA" id="ARBA00023136"/>
    </source>
</evidence>
<feature type="domain" description="DUF4131" evidence="8">
    <location>
        <begin position="29"/>
        <end position="166"/>
    </location>
</feature>
<dbReference type="AlphaFoldDB" id="A0A2S7TAN0"/>
<gene>
    <name evidence="9" type="ORF">BST99_13445</name>
</gene>
<evidence type="ECO:0000256" key="6">
    <source>
        <dbReference type="SAM" id="Phobius"/>
    </source>
</evidence>
<dbReference type="InterPro" id="IPR025405">
    <property type="entry name" value="DUF4131"/>
</dbReference>
<proteinExistence type="predicted"/>
<dbReference type="GO" id="GO:0005886">
    <property type="term" value="C:plasma membrane"/>
    <property type="evidence" value="ECO:0007669"/>
    <property type="project" value="UniProtKB-SubCell"/>
</dbReference>
<evidence type="ECO:0000259" key="8">
    <source>
        <dbReference type="Pfam" id="PF13567"/>
    </source>
</evidence>
<feature type="transmembrane region" description="Helical" evidence="6">
    <location>
        <begin position="385"/>
        <end position="407"/>
    </location>
</feature>
<evidence type="ECO:0000313" key="9">
    <source>
        <dbReference type="EMBL" id="PQJ16588.1"/>
    </source>
</evidence>
<sequence length="648" mass="73293">MLYSALGRCTCYYIAGLLVAYYCEIPNGILLAALLLSGLLSLFCPGDKRVLRELLLVSTLISLGLFRAECQGPYHPRTAVLSEYRQGQLTISEVLKPSPYYQRYRAADYLLLIPRQVTSYLPGDQLWVRGKLQALSQPQNPGQFDYGHYLHLQGFKAQLRTDSIELLGKEYSLVLILRRKVEQLKRHTRARLALAEWNPGSQQLFMALILGDKTDLDQELKANFKRTGLMHLLAVSGLHVGLLLLFVQRGMRLIPLLRHRRGGLRVLYFILLLSYALITGLSPSVVRAVVLFGILEIAQSRQQHTPALQALASAAFLTLLVDPASLLQLGFLMSYGAVFFILWANQIFLERPAHQVIEFLRTSLAAQLGVLPLCLFRFHQFSFSFLLSNALVLPLLGPVLAILWLQWPLVELWPTSGMAQLGDSTLQGIQQLLGWLADWAWFKEGIPFRLEEVLLCYGALLCLGFFLERGRALFLQSSLGLVICLQLTHFYLVYQESSEDYYYIPHQWRHSALVAKEGLGLRIYPIPSEDQKAVNWSWVYRDLINQKGLHELPPAVFPAGGLLFHSEEGCTTALVRLTDPPVHEEVDRVILWLQDSPKIHLDEALDHFRPDLVVADGSNASYLLPLWEASCKKRGIGFYSTQKREPSC</sequence>